<evidence type="ECO:0000256" key="2">
    <source>
        <dbReference type="SAM" id="SignalP"/>
    </source>
</evidence>
<feature type="chain" id="PRO_5045504870" evidence="2">
    <location>
        <begin position="27"/>
        <end position="317"/>
    </location>
</feature>
<dbReference type="InterPro" id="IPR024038">
    <property type="entry name" value="MYXO-CTERM"/>
</dbReference>
<accession>A0ABY7HAB3</accession>
<protein>
    <submittedName>
        <fullName evidence="3">MYXO-CTERM sorting domain-containing protein</fullName>
    </submittedName>
</protein>
<reference evidence="3" key="1">
    <citation type="submission" date="2022-11" db="EMBL/GenBank/DDBJ databases">
        <title>Minimal conservation of predation-associated metabolite biosynthetic gene clusters underscores biosynthetic potential of Myxococcota including descriptions for ten novel species: Archangium lansinium sp. nov., Myxococcus landrumus sp. nov., Nannocystis bai.</title>
        <authorList>
            <person name="Ahearne A."/>
            <person name="Stevens C."/>
            <person name="Dowd S."/>
        </authorList>
    </citation>
    <scope>NUCLEOTIDE SEQUENCE</scope>
    <source>
        <strain evidence="3">Fl3</strain>
    </source>
</reference>
<evidence type="ECO:0000313" key="4">
    <source>
        <dbReference type="Proteomes" id="UP001164459"/>
    </source>
</evidence>
<dbReference type="RefSeq" id="WP_269038389.1">
    <property type="nucleotide sequence ID" value="NZ_CP114040.1"/>
</dbReference>
<feature type="compositionally biased region" description="Low complexity" evidence="1">
    <location>
        <begin position="233"/>
        <end position="246"/>
    </location>
</feature>
<keyword evidence="2" id="KW-0732">Signal</keyword>
<dbReference type="Proteomes" id="UP001164459">
    <property type="component" value="Chromosome"/>
</dbReference>
<evidence type="ECO:0000313" key="3">
    <source>
        <dbReference type="EMBL" id="WAS96047.1"/>
    </source>
</evidence>
<proteinExistence type="predicted"/>
<dbReference type="NCBIfam" id="TIGR03901">
    <property type="entry name" value="MYXO-CTERM"/>
    <property type="match status" value="1"/>
</dbReference>
<feature type="signal peptide" evidence="2">
    <location>
        <begin position="1"/>
        <end position="26"/>
    </location>
</feature>
<sequence>MASLGHFTLGCSFAFALMSAARPAGAVTTGETDTDDPPPVGTITIVEPLDGEVFTLSPGEENKLIEVTIEWTALPAHEISLHVDGEPFQPMCPDLPPCVVDVLLDAGEHKLVATGISDPATSNEVTVQVVETGEGPDLDLEILKPADGAVFVGSPDAVVPVTIAGDVEEVELLVDGAAVDVNCDALPCHPDVTLAPGQHQLVAQGIAENAEGFVIVESPAVNVEVTVDEEATDGAATDGAATDGATSDSPTEGSASEGPATDGTDGSGSDGSGSDSASGGDQDDDKGCGCNAGPSGLDVLGLAAVVLLGPWGRRRRR</sequence>
<dbReference type="EMBL" id="CP114040">
    <property type="protein sequence ID" value="WAS96047.1"/>
    <property type="molecule type" value="Genomic_DNA"/>
</dbReference>
<organism evidence="3 4">
    <name type="scientific">Nannocystis punicea</name>
    <dbReference type="NCBI Taxonomy" id="2995304"/>
    <lineage>
        <taxon>Bacteria</taxon>
        <taxon>Pseudomonadati</taxon>
        <taxon>Myxococcota</taxon>
        <taxon>Polyangia</taxon>
        <taxon>Nannocystales</taxon>
        <taxon>Nannocystaceae</taxon>
        <taxon>Nannocystis</taxon>
    </lineage>
</organism>
<keyword evidence="4" id="KW-1185">Reference proteome</keyword>
<feature type="region of interest" description="Disordered" evidence="1">
    <location>
        <begin position="231"/>
        <end position="297"/>
    </location>
</feature>
<name>A0ABY7HAB3_9BACT</name>
<evidence type="ECO:0000256" key="1">
    <source>
        <dbReference type="SAM" id="MobiDB-lite"/>
    </source>
</evidence>
<gene>
    <name evidence="3" type="ORF">O0S08_07770</name>
</gene>